<accession>A0ABM0USD2</accession>
<organism evidence="1 2">
    <name type="scientific">Camelina sativa</name>
    <name type="common">False flax</name>
    <name type="synonym">Myagrum sativum</name>
    <dbReference type="NCBI Taxonomy" id="90675"/>
    <lineage>
        <taxon>Eukaryota</taxon>
        <taxon>Viridiplantae</taxon>
        <taxon>Streptophyta</taxon>
        <taxon>Embryophyta</taxon>
        <taxon>Tracheophyta</taxon>
        <taxon>Spermatophyta</taxon>
        <taxon>Magnoliopsida</taxon>
        <taxon>eudicotyledons</taxon>
        <taxon>Gunneridae</taxon>
        <taxon>Pentapetalae</taxon>
        <taxon>rosids</taxon>
        <taxon>malvids</taxon>
        <taxon>Brassicales</taxon>
        <taxon>Brassicaceae</taxon>
        <taxon>Camelineae</taxon>
        <taxon>Camelina</taxon>
    </lineage>
</organism>
<reference evidence="1" key="1">
    <citation type="journal article" date="2014" name="Nat. Commun.">
        <title>The emerging biofuel crop Camelina sativa retains a highly undifferentiated hexaploid genome structure.</title>
        <authorList>
            <person name="Kagale S."/>
            <person name="Koh C."/>
            <person name="Nixon J."/>
            <person name="Bollina V."/>
            <person name="Clarke W.E."/>
            <person name="Tuteja R."/>
            <person name="Spillane C."/>
            <person name="Robinson S.J."/>
            <person name="Links M.G."/>
            <person name="Clarke C."/>
            <person name="Higgins E.E."/>
            <person name="Huebert T."/>
            <person name="Sharpe A.G."/>
            <person name="Parkin I.A."/>
        </authorList>
    </citation>
    <scope>NUCLEOTIDE SEQUENCE [LARGE SCALE GENOMIC DNA]</scope>
    <source>
        <strain evidence="1">cv. DH55</strain>
    </source>
</reference>
<reference evidence="2" key="2">
    <citation type="submission" date="2025-08" db="UniProtKB">
        <authorList>
            <consortium name="RefSeq"/>
        </authorList>
    </citation>
    <scope>IDENTIFICATION</scope>
    <source>
        <tissue evidence="2">Leaf</tissue>
    </source>
</reference>
<gene>
    <name evidence="2" type="primary">LOC104728147</name>
</gene>
<protein>
    <submittedName>
        <fullName evidence="2">Uncharacterized protein LOC104728147</fullName>
    </submittedName>
</protein>
<proteinExistence type="predicted"/>
<dbReference type="Proteomes" id="UP000694864">
    <property type="component" value="Chromosome 11"/>
</dbReference>
<evidence type="ECO:0000313" key="2">
    <source>
        <dbReference type="RefSeq" id="XP_010445477.1"/>
    </source>
</evidence>
<keyword evidence="1" id="KW-1185">Reference proteome</keyword>
<sequence>MNKKPKILSSVSLSMNHKRKGSSLRRLFSLVFFLAMVFLLGNAFITVDYKEGIAGWSSIFRLNLAKLQMCKTQLRPPGSETLPRGIVASTSDLEMRPLWGAKRNKPFKT</sequence>
<evidence type="ECO:0000313" key="1">
    <source>
        <dbReference type="Proteomes" id="UP000694864"/>
    </source>
</evidence>
<dbReference type="RefSeq" id="XP_010445477.1">
    <property type="nucleotide sequence ID" value="XM_010447175.2"/>
</dbReference>
<name>A0ABM0USD2_CAMSA</name>
<dbReference type="GeneID" id="104728147"/>
<dbReference type="Pfam" id="PF05212">
    <property type="entry name" value="DUF707"/>
    <property type="match status" value="1"/>
</dbReference>
<dbReference type="InterPro" id="IPR007877">
    <property type="entry name" value="DUF707"/>
</dbReference>